<dbReference type="EMBL" id="GBXM01104437">
    <property type="protein sequence ID" value="JAH04140.1"/>
    <property type="molecule type" value="Transcribed_RNA"/>
</dbReference>
<reference evidence="1" key="1">
    <citation type="submission" date="2014-11" db="EMBL/GenBank/DDBJ databases">
        <authorList>
            <person name="Amaro Gonzalez C."/>
        </authorList>
    </citation>
    <scope>NUCLEOTIDE SEQUENCE</scope>
</reference>
<evidence type="ECO:0000313" key="1">
    <source>
        <dbReference type="EMBL" id="JAH04140.1"/>
    </source>
</evidence>
<dbReference type="AlphaFoldDB" id="A0A0E9PJ75"/>
<reference evidence="1" key="2">
    <citation type="journal article" date="2015" name="Fish Shellfish Immunol.">
        <title>Early steps in the European eel (Anguilla anguilla)-Vibrio vulnificus interaction in the gills: Role of the RtxA13 toxin.</title>
        <authorList>
            <person name="Callol A."/>
            <person name="Pajuelo D."/>
            <person name="Ebbesson L."/>
            <person name="Teles M."/>
            <person name="MacKenzie S."/>
            <person name="Amaro C."/>
        </authorList>
    </citation>
    <scope>NUCLEOTIDE SEQUENCE</scope>
</reference>
<accession>A0A0E9PJ75</accession>
<sequence length="38" mass="4656">MKYQYSTFTSRTFSQSGQQTFCIALYYIDCFRKMLHFN</sequence>
<organism evidence="1">
    <name type="scientific">Anguilla anguilla</name>
    <name type="common">European freshwater eel</name>
    <name type="synonym">Muraena anguilla</name>
    <dbReference type="NCBI Taxonomy" id="7936"/>
    <lineage>
        <taxon>Eukaryota</taxon>
        <taxon>Metazoa</taxon>
        <taxon>Chordata</taxon>
        <taxon>Craniata</taxon>
        <taxon>Vertebrata</taxon>
        <taxon>Euteleostomi</taxon>
        <taxon>Actinopterygii</taxon>
        <taxon>Neopterygii</taxon>
        <taxon>Teleostei</taxon>
        <taxon>Anguilliformes</taxon>
        <taxon>Anguillidae</taxon>
        <taxon>Anguilla</taxon>
    </lineage>
</organism>
<proteinExistence type="predicted"/>
<name>A0A0E9PJ75_ANGAN</name>
<protein>
    <submittedName>
        <fullName evidence="1">Uncharacterized protein</fullName>
    </submittedName>
</protein>